<evidence type="ECO:0000313" key="2">
    <source>
        <dbReference type="RefSeq" id="XP_020107411.1"/>
    </source>
</evidence>
<reference evidence="1" key="1">
    <citation type="journal article" date="2015" name="Nat. Genet.">
        <title>The pineapple genome and the evolution of CAM photosynthesis.</title>
        <authorList>
            <person name="Ming R."/>
            <person name="VanBuren R."/>
            <person name="Wai C.M."/>
            <person name="Tang H."/>
            <person name="Schatz M.C."/>
            <person name="Bowers J.E."/>
            <person name="Lyons E."/>
            <person name="Wang M.L."/>
            <person name="Chen J."/>
            <person name="Biggers E."/>
            <person name="Zhang J."/>
            <person name="Huang L."/>
            <person name="Zhang L."/>
            <person name="Miao W."/>
            <person name="Zhang J."/>
            <person name="Ye Z."/>
            <person name="Miao C."/>
            <person name="Lin Z."/>
            <person name="Wang H."/>
            <person name="Zhou H."/>
            <person name="Yim W.C."/>
            <person name="Priest H.D."/>
            <person name="Zheng C."/>
            <person name="Woodhouse M."/>
            <person name="Edger P.P."/>
            <person name="Guyot R."/>
            <person name="Guo H.B."/>
            <person name="Guo H."/>
            <person name="Zheng G."/>
            <person name="Singh R."/>
            <person name="Sharma A."/>
            <person name="Min X."/>
            <person name="Zheng Y."/>
            <person name="Lee H."/>
            <person name="Gurtowski J."/>
            <person name="Sedlazeck F.J."/>
            <person name="Harkess A."/>
            <person name="McKain M.R."/>
            <person name="Liao Z."/>
            <person name="Fang J."/>
            <person name="Liu J."/>
            <person name="Zhang X."/>
            <person name="Zhang Q."/>
            <person name="Hu W."/>
            <person name="Qin Y."/>
            <person name="Wang K."/>
            <person name="Chen L.Y."/>
            <person name="Shirley N."/>
            <person name="Lin Y.R."/>
            <person name="Liu L.Y."/>
            <person name="Hernandez A.G."/>
            <person name="Wright C.L."/>
            <person name="Bulone V."/>
            <person name="Tuskan G.A."/>
            <person name="Heath K."/>
            <person name="Zee F."/>
            <person name="Moore P.H."/>
            <person name="Sunkar R."/>
            <person name="Leebens-Mack J.H."/>
            <person name="Mockler T."/>
            <person name="Bennetzen J.L."/>
            <person name="Freeling M."/>
            <person name="Sankoff D."/>
            <person name="Paterson A.H."/>
            <person name="Zhu X."/>
            <person name="Yang X."/>
            <person name="Smith J.A."/>
            <person name="Cushman J.C."/>
            <person name="Paull R.E."/>
            <person name="Yu Q."/>
        </authorList>
    </citation>
    <scope>NUCLEOTIDE SEQUENCE [LARGE SCALE GENOMIC DNA]</scope>
    <source>
        <strain evidence="1">cv. F153</strain>
    </source>
</reference>
<gene>
    <name evidence="2" type="primary">LOC109723461</name>
</gene>
<protein>
    <submittedName>
        <fullName evidence="2">Uncharacterized protein LOC109723461 isoform X1</fullName>
    </submittedName>
</protein>
<evidence type="ECO:0000313" key="1">
    <source>
        <dbReference type="Proteomes" id="UP000515123"/>
    </source>
</evidence>
<name>A0A6P5GFJ5_ANACO</name>
<accession>A0A6P5GFJ5</accession>
<sequence>MVRIGQLSTLNSRQPDSLHLSYLRRFIQTPLDPPNFTLSLRLALSNPKAMLRSYYHGYSHNNPLPLKKSLSSRIERRKLRLKEPVVFPSRKVLRQITLFHQNLGSRLIAAPNHSTIQDLLRFRQKLRSFANDGHSGSDGAPCGQTSLEKKHIEDRVNLQAFWQSQVIRYESDSSHYFERPKVSRRKLCVLPHCDDKLSVRLQLKEPEGLK</sequence>
<keyword evidence="1" id="KW-1185">Reference proteome</keyword>
<dbReference type="RefSeq" id="XP_020107411.1">
    <property type="nucleotide sequence ID" value="XM_020251822.1"/>
</dbReference>
<dbReference type="AlphaFoldDB" id="A0A6P5GFJ5"/>
<dbReference type="Proteomes" id="UP000515123">
    <property type="component" value="Linkage group 17"/>
</dbReference>
<dbReference type="GeneID" id="109723461"/>
<reference evidence="2" key="2">
    <citation type="submission" date="2025-08" db="UniProtKB">
        <authorList>
            <consortium name="RefSeq"/>
        </authorList>
    </citation>
    <scope>IDENTIFICATION</scope>
    <source>
        <tissue evidence="2">Leaf</tissue>
    </source>
</reference>
<organism evidence="1 2">
    <name type="scientific">Ananas comosus</name>
    <name type="common">Pineapple</name>
    <name type="synonym">Ananas ananas</name>
    <dbReference type="NCBI Taxonomy" id="4615"/>
    <lineage>
        <taxon>Eukaryota</taxon>
        <taxon>Viridiplantae</taxon>
        <taxon>Streptophyta</taxon>
        <taxon>Embryophyta</taxon>
        <taxon>Tracheophyta</taxon>
        <taxon>Spermatophyta</taxon>
        <taxon>Magnoliopsida</taxon>
        <taxon>Liliopsida</taxon>
        <taxon>Poales</taxon>
        <taxon>Bromeliaceae</taxon>
        <taxon>Bromelioideae</taxon>
        <taxon>Ananas</taxon>
    </lineage>
</organism>
<proteinExistence type="predicted"/>